<sequence>MAKIASQQTCCICINLRTGCLILTIYQMLMGAVACILSVMALMVISDSTTNNSDQYSREVLWTVSVVLLVASMIEFAVGLIGVIGVAKSKPNVLLVYLIFDMLSILCTVGAIIISLMNQDTRSTIQSVVMVLFQIYFFWSIFRYRKEILTARLNPNAVQFQRLDGVQKDPLV</sequence>
<evidence type="ECO:0000256" key="4">
    <source>
        <dbReference type="ARBA" id="ARBA00023136"/>
    </source>
</evidence>
<gene>
    <name evidence="6" type="ORF">K7432_010608</name>
</gene>
<comment type="caution">
    <text evidence="6">The sequence shown here is derived from an EMBL/GenBank/DDBJ whole genome shotgun (WGS) entry which is preliminary data.</text>
</comment>
<organism evidence="6 7">
    <name type="scientific">Basidiobolus ranarum</name>
    <dbReference type="NCBI Taxonomy" id="34480"/>
    <lineage>
        <taxon>Eukaryota</taxon>
        <taxon>Fungi</taxon>
        <taxon>Fungi incertae sedis</taxon>
        <taxon>Zoopagomycota</taxon>
        <taxon>Entomophthoromycotina</taxon>
        <taxon>Basidiobolomycetes</taxon>
        <taxon>Basidiobolales</taxon>
        <taxon>Basidiobolaceae</taxon>
        <taxon>Basidiobolus</taxon>
    </lineage>
</organism>
<dbReference type="Proteomes" id="UP001479436">
    <property type="component" value="Unassembled WGS sequence"/>
</dbReference>
<dbReference type="EMBL" id="JASJQH010007617">
    <property type="protein sequence ID" value="KAK9703686.1"/>
    <property type="molecule type" value="Genomic_DNA"/>
</dbReference>
<feature type="transmembrane region" description="Helical" evidence="5">
    <location>
        <begin position="94"/>
        <end position="117"/>
    </location>
</feature>
<reference evidence="6 7" key="1">
    <citation type="submission" date="2023-04" db="EMBL/GenBank/DDBJ databases">
        <title>Genome of Basidiobolus ranarum AG-B5.</title>
        <authorList>
            <person name="Stajich J.E."/>
            <person name="Carter-House D."/>
            <person name="Gryganskyi A."/>
        </authorList>
    </citation>
    <scope>NUCLEOTIDE SEQUENCE [LARGE SCALE GENOMIC DNA]</scope>
    <source>
        <strain evidence="6 7">AG-B5</strain>
    </source>
</reference>
<proteinExistence type="predicted"/>
<evidence type="ECO:0000256" key="1">
    <source>
        <dbReference type="ARBA" id="ARBA00004141"/>
    </source>
</evidence>
<dbReference type="PROSITE" id="PS51257">
    <property type="entry name" value="PROKAR_LIPOPROTEIN"/>
    <property type="match status" value="1"/>
</dbReference>
<keyword evidence="4 5" id="KW-0472">Membrane</keyword>
<dbReference type="InterPro" id="IPR018499">
    <property type="entry name" value="Tetraspanin/Peripherin"/>
</dbReference>
<name>A0ABR2VV83_9FUNG</name>
<keyword evidence="2 5" id="KW-0812">Transmembrane</keyword>
<comment type="subcellular location">
    <subcellularLocation>
        <location evidence="1">Membrane</location>
        <topology evidence="1">Multi-pass membrane protein</topology>
    </subcellularLocation>
</comment>
<dbReference type="Pfam" id="PF00335">
    <property type="entry name" value="Tetraspanin"/>
    <property type="match status" value="1"/>
</dbReference>
<feature type="transmembrane region" description="Helical" evidence="5">
    <location>
        <begin position="123"/>
        <end position="142"/>
    </location>
</feature>
<evidence type="ECO:0000256" key="5">
    <source>
        <dbReference type="SAM" id="Phobius"/>
    </source>
</evidence>
<protein>
    <submittedName>
        <fullName evidence="6">Uncharacterized protein</fullName>
    </submittedName>
</protein>
<keyword evidence="7" id="KW-1185">Reference proteome</keyword>
<evidence type="ECO:0000313" key="7">
    <source>
        <dbReference type="Proteomes" id="UP001479436"/>
    </source>
</evidence>
<evidence type="ECO:0000313" key="6">
    <source>
        <dbReference type="EMBL" id="KAK9703686.1"/>
    </source>
</evidence>
<accession>A0ABR2VV83</accession>
<evidence type="ECO:0000256" key="2">
    <source>
        <dbReference type="ARBA" id="ARBA00022692"/>
    </source>
</evidence>
<feature type="transmembrane region" description="Helical" evidence="5">
    <location>
        <begin position="21"/>
        <end position="45"/>
    </location>
</feature>
<feature type="transmembrane region" description="Helical" evidence="5">
    <location>
        <begin position="60"/>
        <end position="87"/>
    </location>
</feature>
<keyword evidence="3 5" id="KW-1133">Transmembrane helix</keyword>
<evidence type="ECO:0000256" key="3">
    <source>
        <dbReference type="ARBA" id="ARBA00022989"/>
    </source>
</evidence>